<protein>
    <recommendedName>
        <fullName evidence="15">Kinesin-like protein</fullName>
    </recommendedName>
</protein>
<evidence type="ECO:0000256" key="9">
    <source>
        <dbReference type="PROSITE-ProRule" id="PRU00283"/>
    </source>
</evidence>
<dbReference type="PROSITE" id="PS50003">
    <property type="entry name" value="PH_DOMAIN"/>
    <property type="match status" value="1"/>
</dbReference>
<dbReference type="InterPro" id="IPR032405">
    <property type="entry name" value="Kinesin_assoc"/>
</dbReference>
<dbReference type="SUPFAM" id="SSF49879">
    <property type="entry name" value="SMAD/FHA domain"/>
    <property type="match status" value="1"/>
</dbReference>
<dbReference type="GO" id="GO:0008017">
    <property type="term" value="F:microtubule binding"/>
    <property type="evidence" value="ECO:0007669"/>
    <property type="project" value="InterPro"/>
</dbReference>
<evidence type="ECO:0000256" key="2">
    <source>
        <dbReference type="ARBA" id="ARBA00022490"/>
    </source>
</evidence>
<feature type="region of interest" description="Disordered" evidence="10">
    <location>
        <begin position="33"/>
        <end position="75"/>
    </location>
</feature>
<dbReference type="PRINTS" id="PR00380">
    <property type="entry name" value="KINESINHEAVY"/>
</dbReference>
<keyword evidence="6" id="KW-0175">Coiled coil</keyword>
<dbReference type="OrthoDB" id="3176171at2759"/>
<dbReference type="InterPro" id="IPR027417">
    <property type="entry name" value="P-loop_NTPase"/>
</dbReference>
<dbReference type="InterPro" id="IPR011993">
    <property type="entry name" value="PH-like_dom_sf"/>
</dbReference>
<dbReference type="GO" id="GO:0005524">
    <property type="term" value="F:ATP binding"/>
    <property type="evidence" value="ECO:0007669"/>
    <property type="project" value="UniProtKB-UniRule"/>
</dbReference>
<feature type="region of interest" description="Disordered" evidence="10">
    <location>
        <begin position="1256"/>
        <end position="1296"/>
    </location>
</feature>
<dbReference type="InterPro" id="IPR001849">
    <property type="entry name" value="PH_domain"/>
</dbReference>
<feature type="compositionally biased region" description="Low complexity" evidence="10">
    <location>
        <begin position="1140"/>
        <end position="1154"/>
    </location>
</feature>
<dbReference type="SMART" id="SM00233">
    <property type="entry name" value="PH"/>
    <property type="match status" value="1"/>
</dbReference>
<evidence type="ECO:0000256" key="4">
    <source>
        <dbReference type="ARBA" id="ARBA00022741"/>
    </source>
</evidence>
<evidence type="ECO:0000256" key="3">
    <source>
        <dbReference type="ARBA" id="ARBA00022701"/>
    </source>
</evidence>
<evidence type="ECO:0008006" key="15">
    <source>
        <dbReference type="Google" id="ProtNLM"/>
    </source>
</evidence>
<gene>
    <name evidence="13" type="ORF">SeLEV6574_g06601</name>
</gene>
<feature type="domain" description="Kinesin motor" evidence="12">
    <location>
        <begin position="3"/>
        <end position="379"/>
    </location>
</feature>
<evidence type="ECO:0000256" key="1">
    <source>
        <dbReference type="ARBA" id="ARBA00004245"/>
    </source>
</evidence>
<dbReference type="Gene3D" id="6.10.250.2520">
    <property type="match status" value="1"/>
</dbReference>
<dbReference type="InterPro" id="IPR000253">
    <property type="entry name" value="FHA_dom"/>
</dbReference>
<dbReference type="Pfam" id="PF00169">
    <property type="entry name" value="PH"/>
    <property type="match status" value="1"/>
</dbReference>
<dbReference type="SUPFAM" id="SSF52540">
    <property type="entry name" value="P-loop containing nucleoside triphosphate hydrolases"/>
    <property type="match status" value="1"/>
</dbReference>
<organism evidence="13 14">
    <name type="scientific">Synchytrium endobioticum</name>
    <dbReference type="NCBI Taxonomy" id="286115"/>
    <lineage>
        <taxon>Eukaryota</taxon>
        <taxon>Fungi</taxon>
        <taxon>Fungi incertae sedis</taxon>
        <taxon>Chytridiomycota</taxon>
        <taxon>Chytridiomycota incertae sedis</taxon>
        <taxon>Chytridiomycetes</taxon>
        <taxon>Synchytriales</taxon>
        <taxon>Synchytriaceae</taxon>
        <taxon>Synchytrium</taxon>
    </lineage>
</organism>
<evidence type="ECO:0000259" key="11">
    <source>
        <dbReference type="PROSITE" id="PS50003"/>
    </source>
</evidence>
<dbReference type="CDD" id="cd22705">
    <property type="entry name" value="FHA_KIF1"/>
    <property type="match status" value="1"/>
</dbReference>
<feature type="compositionally biased region" description="Low complexity" evidence="10">
    <location>
        <begin position="713"/>
        <end position="726"/>
    </location>
</feature>
<dbReference type="Pfam" id="PF00225">
    <property type="entry name" value="Kinesin"/>
    <property type="match status" value="1"/>
</dbReference>
<dbReference type="GO" id="GO:0010970">
    <property type="term" value="P:transport along microtubule"/>
    <property type="evidence" value="ECO:0007669"/>
    <property type="project" value="UniProtKB-ARBA"/>
</dbReference>
<feature type="domain" description="PH" evidence="11">
    <location>
        <begin position="1690"/>
        <end position="1804"/>
    </location>
</feature>
<evidence type="ECO:0000313" key="14">
    <source>
        <dbReference type="Proteomes" id="UP000320475"/>
    </source>
</evidence>
<dbReference type="SMART" id="SM00129">
    <property type="entry name" value="KISc"/>
    <property type="match status" value="1"/>
</dbReference>
<dbReference type="VEuPathDB" id="FungiDB:SeMB42_g05017"/>
<keyword evidence="7 9" id="KW-0505">Motor protein</keyword>
<evidence type="ECO:0000259" key="12">
    <source>
        <dbReference type="PROSITE" id="PS50067"/>
    </source>
</evidence>
<keyword evidence="3" id="KW-0493">Microtubule</keyword>
<feature type="compositionally biased region" description="Polar residues" evidence="10">
    <location>
        <begin position="55"/>
        <end position="69"/>
    </location>
</feature>
<comment type="caution">
    <text evidence="13">The sequence shown here is derived from an EMBL/GenBank/DDBJ whole genome shotgun (WGS) entry which is preliminary data.</text>
</comment>
<dbReference type="EMBL" id="QEAM01000386">
    <property type="protein sequence ID" value="TPX40474.1"/>
    <property type="molecule type" value="Genomic_DNA"/>
</dbReference>
<dbReference type="InterPro" id="IPR022164">
    <property type="entry name" value="Kinesin-like"/>
</dbReference>
<feature type="region of interest" description="Disordered" evidence="10">
    <location>
        <begin position="706"/>
        <end position="734"/>
    </location>
</feature>
<evidence type="ECO:0000256" key="7">
    <source>
        <dbReference type="ARBA" id="ARBA00023175"/>
    </source>
</evidence>
<feature type="region of interest" description="Disordered" evidence="10">
    <location>
        <begin position="1139"/>
        <end position="1162"/>
    </location>
</feature>
<reference evidence="13 14" key="1">
    <citation type="journal article" date="2019" name="Sci. Rep.">
        <title>Comparative genomics of chytrid fungi reveal insights into the obligate biotrophic and pathogenic lifestyle of Synchytrium endobioticum.</title>
        <authorList>
            <person name="van de Vossenberg B.T.L.H."/>
            <person name="Warris S."/>
            <person name="Nguyen H.D.T."/>
            <person name="van Gent-Pelzer M.P.E."/>
            <person name="Joly D.L."/>
            <person name="van de Geest H.C."/>
            <person name="Bonants P.J.M."/>
            <person name="Smith D.S."/>
            <person name="Levesque C.A."/>
            <person name="van der Lee T.A.J."/>
        </authorList>
    </citation>
    <scope>NUCLEOTIDE SEQUENCE [LARGE SCALE GENOMIC DNA]</scope>
    <source>
        <strain evidence="13 14">LEV6574</strain>
    </source>
</reference>
<keyword evidence="4 9" id="KW-0547">Nucleotide-binding</keyword>
<name>A0A507CMR2_9FUNG</name>
<dbReference type="Gene3D" id="2.60.200.20">
    <property type="match status" value="1"/>
</dbReference>
<feature type="binding site" evidence="9">
    <location>
        <begin position="131"/>
        <end position="138"/>
    </location>
    <ligand>
        <name>ATP</name>
        <dbReference type="ChEBI" id="CHEBI:30616"/>
    </ligand>
</feature>
<sequence length="1818" mass="202883">MSAVRVVLRARPLSPKETEKHAKVVLHFPDETHCTLSRPTSTPPHPTTSTTTASIRQPSPTTASSRQPSPTAPTDDLHELCSRTFTFDQCLWSVGYDRSACASQQTVYQVVGKELVDHVLHGYNICILAYGQTGSGKTYSMMGNSVEKGLIAHMCEAILNAPEESNWRREFELSYMEVYNEKVRDLLNPSNKGNLRVREHPSLGPYVEDLSKSVVGNYRNILALIDAGNKARSVASTNMNEASSRSHAIVTLTITQKYFDPNNSEITTEKVSRACFVDLAGSERAAVSGTSGLRLKEGAQINKSLSTLGKVISMLAERSTKGNKAGMHIPYRDSVLTWLLKDCLGGNSKTTLLALVSPTDTCHNETLSTCRFAERAKRIINTPVVNEDANGKFIRELQEEVERLKSQLEGYQQSGTTGGIVDRLSGGDEALQSMQEDLLANKKLLEEMMESYGDKLRKTEAIQRERERALEELGIVLDASSVGVYTPKTIPHLVNLNEDPFMTECLIYKISPGISRVGRAGSYPHPDIGLSGDNILPDHCHFTRDDDGAVTITPADNENALVLVNGRRLDGAKRLKSGYRLIIGDNHIFRFNHPLELQWDRIHQHQQLQTLIRGAPPRRNSLESQSSRTDSSVIDWSFAVREREEWEGHSGSANSNDESESDRGFAIKYSSNLPKLKPKDKQYDWDGQAQRIADLEAEIAAAKTHVTDMEKASSGSRPSSVGSGKSFRSNSPDVSSAASTVSVINVGGATITVGEGVISRMQQDIQRELDRIGQMERKLQFERQALLRRMSSDTLRNPHNNSIQINVIAYTERERQLIVKAVTKWRSKRWVAMARELERLKITLKEVNIMSIELGAGVAYAPYIGDLSRRTSFWDSSDGSDTDDFLTESEAAEDIGVGVFVLDFKHESVYLWPLSQLKERLPYMHCMYNYFENKATSPISKPTDIDAVFGGSPGRTSRPFFTRMGSACISARNLAYKRSKLSTVCVYSSEADVIGWLKVKIEPVGLVGAATSRKYMPISPGPVESDELMIGTDIVFEISIIELDGVDEMDWTQVHAQTRMSSFGLRSGKDKKYASVPAIGFGRKPIVWDFSQTVSLKVDTHVKQIIERGVFEIDIYGRRRQQVSEVISDIFGFSSELDMTSSATNSNSNSTASSPRRSMEEDVAERAFNVKSPQKIEAELAEAQSTNIMASVRSRALENRLKQEIERQNRRVHMNGGAERRGGRVVFMRRGTVPHNRSLQLPSVWRTVEAAARSIPLPGNNSNSNSNINGGRFSSNSGFVKRRSTTSLNKPEGHKKKQLDAFLQTRVLELSPDGEFRDVPIQCSSVPQTTIPVFQLKQGLQRRMAIRLVYSVDAKYVSSMKITGISIGGSAMEVAQIKRLSLSINGRRNSVSQQHPGSPSSVTSKRSSMVLNVSTDPNGSANDLNSNVLENKTIYVRDEEVSRQKASKDLSGGKGMVDVVFTWDSGSPEVDRETEDGKKVVATLSVEAIVDGGLVDSMVTFSTRICFVVQPRLAPLTGRLSNFISRWSTPPVMISRYTSLFELLLKKIPLRSTYWLALDTSNEYVRGEEALNGWSPRGRELVAHFIRNRERLSLLREVEIWRGRWEQVEGWSTRRGASASAQWNSEEAAAIQRRVLELWKDLGRSHWRRYYNSLLGVDNRVSLDDDVDGSNGDEELWGLEVKALPQRNPIITHSGYLSTPDEASGTATDSAYAPLVFSPKAQWRRRYFVLQRPYLFMYADETMRDEVNVVPVRDVHIKWESDIAELLHRQHTFSMYSNQRNYLFQADSEEAAAEWASALDPLQFSSAVSSLAKSWNVQ</sequence>
<keyword evidence="2" id="KW-0963">Cytoplasm</keyword>
<dbReference type="InterPro" id="IPR036961">
    <property type="entry name" value="Kinesin_motor_dom_sf"/>
</dbReference>
<feature type="region of interest" description="Disordered" evidence="10">
    <location>
        <begin position="1388"/>
        <end position="1424"/>
    </location>
</feature>
<dbReference type="PANTHER" id="PTHR47117">
    <property type="entry name" value="STAR-RELATED LIPID TRANSFER PROTEIN 9"/>
    <property type="match status" value="1"/>
</dbReference>
<dbReference type="Gene3D" id="2.30.29.30">
    <property type="entry name" value="Pleckstrin-homology domain (PH domain)/Phosphotyrosine-binding domain (PTB)"/>
    <property type="match status" value="1"/>
</dbReference>
<dbReference type="Gene3D" id="3.40.850.10">
    <property type="entry name" value="Kinesin motor domain"/>
    <property type="match status" value="1"/>
</dbReference>
<dbReference type="InterPro" id="IPR008984">
    <property type="entry name" value="SMAD_FHA_dom_sf"/>
</dbReference>
<accession>A0A507CMR2</accession>
<proteinExistence type="inferred from homology"/>
<dbReference type="Proteomes" id="UP000320475">
    <property type="component" value="Unassembled WGS sequence"/>
</dbReference>
<keyword evidence="5 9" id="KW-0067">ATP-binding</keyword>
<dbReference type="PROSITE" id="PS50067">
    <property type="entry name" value="KINESIN_MOTOR_2"/>
    <property type="match status" value="1"/>
</dbReference>
<comment type="subcellular location">
    <subcellularLocation>
        <location evidence="1">Cytoplasm</location>
        <location evidence="1">Cytoskeleton</location>
    </subcellularLocation>
</comment>
<dbReference type="Pfam" id="PF16183">
    <property type="entry name" value="Kinesin_assoc"/>
    <property type="match status" value="1"/>
</dbReference>
<keyword evidence="8" id="KW-0206">Cytoskeleton</keyword>
<evidence type="ECO:0000256" key="10">
    <source>
        <dbReference type="SAM" id="MobiDB-lite"/>
    </source>
</evidence>
<dbReference type="Pfam" id="PF00498">
    <property type="entry name" value="FHA"/>
    <property type="match status" value="1"/>
</dbReference>
<dbReference type="InterPro" id="IPR001752">
    <property type="entry name" value="Kinesin_motor_dom"/>
</dbReference>
<evidence type="ECO:0000256" key="6">
    <source>
        <dbReference type="ARBA" id="ARBA00023054"/>
    </source>
</evidence>
<feature type="compositionally biased region" description="Low complexity" evidence="10">
    <location>
        <begin position="1259"/>
        <end position="1278"/>
    </location>
</feature>
<dbReference type="GO" id="GO:0003777">
    <property type="term" value="F:microtubule motor activity"/>
    <property type="evidence" value="ECO:0007669"/>
    <property type="project" value="InterPro"/>
</dbReference>
<evidence type="ECO:0000313" key="13">
    <source>
        <dbReference type="EMBL" id="TPX40474.1"/>
    </source>
</evidence>
<dbReference type="Pfam" id="PF12473">
    <property type="entry name" value="DUF3694"/>
    <property type="match status" value="1"/>
</dbReference>
<comment type="similarity">
    <text evidence="9">Belongs to the TRAFAC class myosin-kinesin ATPase superfamily. Kinesin family.</text>
</comment>
<dbReference type="GO" id="GO:0005874">
    <property type="term" value="C:microtubule"/>
    <property type="evidence" value="ECO:0007669"/>
    <property type="project" value="UniProtKB-KW"/>
</dbReference>
<dbReference type="SUPFAM" id="SSF50729">
    <property type="entry name" value="PH domain-like"/>
    <property type="match status" value="1"/>
</dbReference>
<evidence type="ECO:0000256" key="8">
    <source>
        <dbReference type="ARBA" id="ARBA00023212"/>
    </source>
</evidence>
<evidence type="ECO:0000256" key="5">
    <source>
        <dbReference type="ARBA" id="ARBA00022840"/>
    </source>
</evidence>